<evidence type="ECO:0000313" key="2">
    <source>
        <dbReference type="EMBL" id="PTB52679.1"/>
    </source>
</evidence>
<reference evidence="2 3" key="1">
    <citation type="submission" date="2016-07" db="EMBL/GenBank/DDBJ databases">
        <title>Multiple horizontal gene transfer events from other fungi enriched the ability of initially mycotrophic Trichoderma (Ascomycota) to feed on dead plant biomass.</title>
        <authorList>
            <consortium name="DOE Joint Genome Institute"/>
            <person name="Aerts A."/>
            <person name="Atanasova L."/>
            <person name="Chenthamara K."/>
            <person name="Zhang J."/>
            <person name="Grujic M."/>
            <person name="Henrissat B."/>
            <person name="Kuo A."/>
            <person name="Salamov A."/>
            <person name="Lipzen A."/>
            <person name="Labutti K."/>
            <person name="Barry K."/>
            <person name="Miao Y."/>
            <person name="Rahimi M.J."/>
            <person name="Shen Q."/>
            <person name="Grigoriev I.V."/>
            <person name="Kubicek C.P."/>
            <person name="Druzhinina I.S."/>
        </authorList>
    </citation>
    <scope>NUCLEOTIDE SEQUENCE [LARGE SCALE GENOMIC DNA]</scope>
    <source>
        <strain evidence="2 3">CBS 226.95</strain>
    </source>
</reference>
<dbReference type="EMBL" id="KZ679683">
    <property type="protein sequence ID" value="PTB52679.1"/>
    <property type="molecule type" value="Genomic_DNA"/>
</dbReference>
<dbReference type="GeneID" id="36623986"/>
<dbReference type="RefSeq" id="XP_024772356.1">
    <property type="nucleotide sequence ID" value="XM_024915418.1"/>
</dbReference>
<gene>
    <name evidence="2" type="ORF">M431DRAFT_469228</name>
</gene>
<evidence type="ECO:0000256" key="1">
    <source>
        <dbReference type="SAM" id="MobiDB-lite"/>
    </source>
</evidence>
<protein>
    <submittedName>
        <fullName evidence="2">Uncharacterized protein</fullName>
    </submittedName>
</protein>
<feature type="compositionally biased region" description="Basic residues" evidence="1">
    <location>
        <begin position="69"/>
        <end position="83"/>
    </location>
</feature>
<sequence length="110" mass="12900">MRGETKGNYNKTTGQEVKTRRGVYEYCTYERASTAVQGRAYRGSLGRLECASQITRSTGQFMLEPQTDRHKHRRRRRRRRRRRVADNMEPCMHMPPPSCRSPIAQTGLLR</sequence>
<dbReference type="Proteomes" id="UP000241690">
    <property type="component" value="Unassembled WGS sequence"/>
</dbReference>
<keyword evidence="3" id="KW-1185">Reference proteome</keyword>
<evidence type="ECO:0000313" key="3">
    <source>
        <dbReference type="Proteomes" id="UP000241690"/>
    </source>
</evidence>
<accession>A0A2T4A6H1</accession>
<feature type="region of interest" description="Disordered" evidence="1">
    <location>
        <begin position="62"/>
        <end position="110"/>
    </location>
</feature>
<organism evidence="2 3">
    <name type="scientific">Trichoderma harzianum CBS 226.95</name>
    <dbReference type="NCBI Taxonomy" id="983964"/>
    <lineage>
        <taxon>Eukaryota</taxon>
        <taxon>Fungi</taxon>
        <taxon>Dikarya</taxon>
        <taxon>Ascomycota</taxon>
        <taxon>Pezizomycotina</taxon>
        <taxon>Sordariomycetes</taxon>
        <taxon>Hypocreomycetidae</taxon>
        <taxon>Hypocreales</taxon>
        <taxon>Hypocreaceae</taxon>
        <taxon>Trichoderma</taxon>
    </lineage>
</organism>
<proteinExistence type="predicted"/>
<dbReference type="AlphaFoldDB" id="A0A2T4A6H1"/>
<name>A0A2T4A6H1_TRIHA</name>